<evidence type="ECO:0000313" key="6">
    <source>
        <dbReference type="Proteomes" id="UP000198870"/>
    </source>
</evidence>
<protein>
    <submittedName>
        <fullName evidence="5">NAD(P)-dependent dehydrogenase, short-chain alcohol dehydrogenase family</fullName>
    </submittedName>
</protein>
<gene>
    <name evidence="5" type="ORF">SAMN05216233_11254</name>
</gene>
<dbReference type="RefSeq" id="WP_092211914.1">
    <property type="nucleotide sequence ID" value="NZ_FMUX01000012.1"/>
</dbReference>
<dbReference type="SUPFAM" id="SSF51735">
    <property type="entry name" value="NAD(P)-binding Rossmann-fold domains"/>
    <property type="match status" value="1"/>
</dbReference>
<accession>A0A1G5H1P7</accession>
<dbReference type="EMBL" id="FMUX01000012">
    <property type="protein sequence ID" value="SCY57581.1"/>
    <property type="molecule type" value="Genomic_DNA"/>
</dbReference>
<dbReference type="OrthoDB" id="9802564at2"/>
<sequence length="301" mass="31960">MGKIRFDDQVVVITGAGSGIGRAYAHAFASRGARVVVNDLGGNRDGTGEARGAADTVVAELAQYGGGAVANYDSVATVSGGERIIATAEDHFGRVDVLVNNAGVLRDKSLLKMTEEDWELVVNVHLKGAFCVTRPAFALMKKNGYGRIINTTSGSGLYGNFGQAAYMAAKMGVVGLMHSVVAEGSKHNILCNAISPVAASRMTDDVMPAEILEKLKAEFITPLVLFLASQVNRETGMIFNCAAGWFSRTAICCAPGLCIGDAKREITPEEIHDNWMAITSLDDAVPLDSVVDSFRFMTSLF</sequence>
<feature type="domain" description="Ketoreductase" evidence="4">
    <location>
        <begin position="9"/>
        <end position="200"/>
    </location>
</feature>
<dbReference type="STRING" id="419481.SAMN05216233_11254"/>
<dbReference type="InterPro" id="IPR036291">
    <property type="entry name" value="NAD(P)-bd_dom_sf"/>
</dbReference>
<proteinExistence type="inferred from homology"/>
<evidence type="ECO:0000256" key="2">
    <source>
        <dbReference type="ARBA" id="ARBA00023002"/>
    </source>
</evidence>
<evidence type="ECO:0000256" key="1">
    <source>
        <dbReference type="ARBA" id="ARBA00006484"/>
    </source>
</evidence>
<dbReference type="InterPro" id="IPR002347">
    <property type="entry name" value="SDR_fam"/>
</dbReference>
<dbReference type="InterPro" id="IPR057326">
    <property type="entry name" value="KR_dom"/>
</dbReference>
<dbReference type="Pfam" id="PF00106">
    <property type="entry name" value="adh_short"/>
    <property type="match status" value="1"/>
</dbReference>
<keyword evidence="6" id="KW-1185">Reference proteome</keyword>
<evidence type="ECO:0000256" key="3">
    <source>
        <dbReference type="RuleBase" id="RU000363"/>
    </source>
</evidence>
<keyword evidence="2" id="KW-0560">Oxidoreductase</keyword>
<dbReference type="PANTHER" id="PTHR45024:SF2">
    <property type="entry name" value="SCP2 DOMAIN-CONTAINING PROTEIN"/>
    <property type="match status" value="1"/>
</dbReference>
<dbReference type="InterPro" id="IPR051687">
    <property type="entry name" value="Peroxisomal_Beta-Oxidation"/>
</dbReference>
<evidence type="ECO:0000313" key="5">
    <source>
        <dbReference type="EMBL" id="SCY57581.1"/>
    </source>
</evidence>
<dbReference type="SMART" id="SM00822">
    <property type="entry name" value="PKS_KR"/>
    <property type="match status" value="1"/>
</dbReference>
<dbReference type="PANTHER" id="PTHR45024">
    <property type="entry name" value="DEHYDROGENASES, SHORT CHAIN"/>
    <property type="match status" value="1"/>
</dbReference>
<dbReference type="PRINTS" id="PR00081">
    <property type="entry name" value="GDHRDH"/>
</dbReference>
<dbReference type="CDD" id="cd05353">
    <property type="entry name" value="hydroxyacyl-CoA-like_DH_SDR_c-like"/>
    <property type="match status" value="1"/>
</dbReference>
<comment type="similarity">
    <text evidence="1 3">Belongs to the short-chain dehydrogenases/reductases (SDR) family.</text>
</comment>
<organism evidence="5 6">
    <name type="scientific">Desulfoluna spongiiphila</name>
    <dbReference type="NCBI Taxonomy" id="419481"/>
    <lineage>
        <taxon>Bacteria</taxon>
        <taxon>Pseudomonadati</taxon>
        <taxon>Thermodesulfobacteriota</taxon>
        <taxon>Desulfobacteria</taxon>
        <taxon>Desulfobacterales</taxon>
        <taxon>Desulfolunaceae</taxon>
        <taxon>Desulfoluna</taxon>
    </lineage>
</organism>
<dbReference type="GO" id="GO:0016491">
    <property type="term" value="F:oxidoreductase activity"/>
    <property type="evidence" value="ECO:0007669"/>
    <property type="project" value="UniProtKB-KW"/>
</dbReference>
<name>A0A1G5H1P7_9BACT</name>
<dbReference type="Gene3D" id="3.40.50.720">
    <property type="entry name" value="NAD(P)-binding Rossmann-like Domain"/>
    <property type="match status" value="1"/>
</dbReference>
<evidence type="ECO:0000259" key="4">
    <source>
        <dbReference type="SMART" id="SM00822"/>
    </source>
</evidence>
<dbReference type="Proteomes" id="UP000198870">
    <property type="component" value="Unassembled WGS sequence"/>
</dbReference>
<dbReference type="AlphaFoldDB" id="A0A1G5H1P7"/>
<reference evidence="5 6" key="1">
    <citation type="submission" date="2016-10" db="EMBL/GenBank/DDBJ databases">
        <authorList>
            <person name="de Groot N.N."/>
        </authorList>
    </citation>
    <scope>NUCLEOTIDE SEQUENCE [LARGE SCALE GENOMIC DNA]</scope>
    <source>
        <strain evidence="5 6">AA1</strain>
    </source>
</reference>
<dbReference type="PRINTS" id="PR00080">
    <property type="entry name" value="SDRFAMILY"/>
</dbReference>